<dbReference type="STRING" id="1618578.UV74_C0013G0276"/>
<proteinExistence type="predicted"/>
<evidence type="ECO:0000313" key="3">
    <source>
        <dbReference type="Proteomes" id="UP000034090"/>
    </source>
</evidence>
<dbReference type="InterPro" id="IPR036457">
    <property type="entry name" value="PPM-type-like_dom_sf"/>
</dbReference>
<dbReference type="AlphaFoldDB" id="A0A0G1DHJ9"/>
<dbReference type="PROSITE" id="PS51746">
    <property type="entry name" value="PPM_2"/>
    <property type="match status" value="1"/>
</dbReference>
<dbReference type="Proteomes" id="UP000034090">
    <property type="component" value="Unassembled WGS sequence"/>
</dbReference>
<sequence length="305" mass="34268">MSVEIGDKETISGGMSIAVFERKSSKLKPECEDSFYVDQDQTVFVVADGISRFRYPFNYSPSARAAQSAAVTIGKVLAERDMIRPREDFLSAFKIANDVIRELNLKEIGSERLPLWESTDYYEDDLAGAVAAVCVLRNNSLHYAFNGDCQIVHLPYKGEIWKAVTPATDRVARSRSVFVHHKENLPEPESGDYEEAWKNYIRLVHNDYRNNPHAELMNSTHVTYSVLNGQSSAVHDIYINSGEQKLASGDIFLLCSDGLNSYINDLGFVSILKSGEIDTLSTYVDNHPKIDKENDDKVCICVRLP</sequence>
<accession>A0A0G1DHJ9</accession>
<dbReference type="SUPFAM" id="SSF81606">
    <property type="entry name" value="PP2C-like"/>
    <property type="match status" value="1"/>
</dbReference>
<dbReference type="SMART" id="SM00332">
    <property type="entry name" value="PP2Cc"/>
    <property type="match status" value="1"/>
</dbReference>
<organism evidence="2 3">
    <name type="scientific">Candidatus Woesebacteria bacterium GW2011_GWB1_43_14</name>
    <dbReference type="NCBI Taxonomy" id="1618578"/>
    <lineage>
        <taxon>Bacteria</taxon>
        <taxon>Candidatus Woeseibacteriota</taxon>
    </lineage>
</organism>
<dbReference type="EMBL" id="LCFQ01000013">
    <property type="protein sequence ID" value="KKS97154.1"/>
    <property type="molecule type" value="Genomic_DNA"/>
</dbReference>
<name>A0A0G1DHJ9_9BACT</name>
<reference evidence="2 3" key="1">
    <citation type="journal article" date="2015" name="Nature">
        <title>rRNA introns, odd ribosomes, and small enigmatic genomes across a large radiation of phyla.</title>
        <authorList>
            <person name="Brown C.T."/>
            <person name="Hug L.A."/>
            <person name="Thomas B.C."/>
            <person name="Sharon I."/>
            <person name="Castelle C.J."/>
            <person name="Singh A."/>
            <person name="Wilkins M.J."/>
            <person name="Williams K.H."/>
            <person name="Banfield J.F."/>
        </authorList>
    </citation>
    <scope>NUCLEOTIDE SEQUENCE [LARGE SCALE GENOMIC DNA]</scope>
</reference>
<protein>
    <recommendedName>
        <fullName evidence="1">PPM-type phosphatase domain-containing protein</fullName>
    </recommendedName>
</protein>
<dbReference type="Gene3D" id="3.60.40.10">
    <property type="entry name" value="PPM-type phosphatase domain"/>
    <property type="match status" value="1"/>
</dbReference>
<gene>
    <name evidence="2" type="ORF">UV74_C0013G0276</name>
</gene>
<evidence type="ECO:0000313" key="2">
    <source>
        <dbReference type="EMBL" id="KKS97154.1"/>
    </source>
</evidence>
<comment type="caution">
    <text evidence="2">The sequence shown here is derived from an EMBL/GenBank/DDBJ whole genome shotgun (WGS) entry which is preliminary data.</text>
</comment>
<dbReference type="InterPro" id="IPR001932">
    <property type="entry name" value="PPM-type_phosphatase-like_dom"/>
</dbReference>
<evidence type="ECO:0000259" key="1">
    <source>
        <dbReference type="PROSITE" id="PS51746"/>
    </source>
</evidence>
<feature type="domain" description="PPM-type phosphatase" evidence="1">
    <location>
        <begin position="16"/>
        <end position="304"/>
    </location>
</feature>